<feature type="transmembrane region" description="Helical" evidence="1">
    <location>
        <begin position="49"/>
        <end position="74"/>
    </location>
</feature>
<keyword evidence="1" id="KW-0472">Membrane</keyword>
<feature type="transmembrane region" description="Helical" evidence="1">
    <location>
        <begin position="80"/>
        <end position="99"/>
    </location>
</feature>
<accession>A0A6J4RUD1</accession>
<dbReference type="EMBL" id="CADCVK010000180">
    <property type="protein sequence ID" value="CAA9475414.1"/>
    <property type="molecule type" value="Genomic_DNA"/>
</dbReference>
<evidence type="ECO:0000313" key="2">
    <source>
        <dbReference type="EMBL" id="CAA9475414.1"/>
    </source>
</evidence>
<gene>
    <name evidence="2" type="ORF">AVDCRST_MAG12-1120</name>
</gene>
<keyword evidence="1" id="KW-0812">Transmembrane</keyword>
<protein>
    <recommendedName>
        <fullName evidence="3">Phage holin family protein</fullName>
    </recommendedName>
</protein>
<evidence type="ECO:0008006" key="3">
    <source>
        <dbReference type="Google" id="ProtNLM"/>
    </source>
</evidence>
<proteinExistence type="predicted"/>
<reference evidence="2" key="1">
    <citation type="submission" date="2020-02" db="EMBL/GenBank/DDBJ databases">
        <authorList>
            <person name="Meier V. D."/>
        </authorList>
    </citation>
    <scope>NUCLEOTIDE SEQUENCE</scope>
    <source>
        <strain evidence="2">AVDCRST_MAG12</strain>
    </source>
</reference>
<name>A0A6J4RUD1_9ACTN</name>
<keyword evidence="1" id="KW-1133">Transmembrane helix</keyword>
<dbReference type="Pfam" id="PF07332">
    <property type="entry name" value="Phage_holin_3_6"/>
    <property type="match status" value="1"/>
</dbReference>
<organism evidence="2">
    <name type="scientific">uncultured Rubrobacteraceae bacterium</name>
    <dbReference type="NCBI Taxonomy" id="349277"/>
    <lineage>
        <taxon>Bacteria</taxon>
        <taxon>Bacillati</taxon>
        <taxon>Actinomycetota</taxon>
        <taxon>Rubrobacteria</taxon>
        <taxon>Rubrobacterales</taxon>
        <taxon>Rubrobacteraceae</taxon>
        <taxon>environmental samples</taxon>
    </lineage>
</organism>
<evidence type="ECO:0000256" key="1">
    <source>
        <dbReference type="SAM" id="Phobius"/>
    </source>
</evidence>
<sequence length="132" mass="14237">MQGRDDRDDRTLGELFSELAQETSTLVRQEVNLAKTEVSQKASRVGKDVGFLAAGGAVAYAGLLAILAAIIVVLDTFLPLWLAALLVGLVVAAVGAFLIKKGLDALRTEDLAPRQTMETLKEDGQWIKDQTR</sequence>
<dbReference type="InterPro" id="IPR009937">
    <property type="entry name" value="Phage_holin_3_6"/>
</dbReference>
<dbReference type="AlphaFoldDB" id="A0A6J4RUD1"/>